<organism evidence="3 4">
    <name type="scientific">Ceraceosorus bombacis</name>
    <dbReference type="NCBI Taxonomy" id="401625"/>
    <lineage>
        <taxon>Eukaryota</taxon>
        <taxon>Fungi</taxon>
        <taxon>Dikarya</taxon>
        <taxon>Basidiomycota</taxon>
        <taxon>Ustilaginomycotina</taxon>
        <taxon>Exobasidiomycetes</taxon>
        <taxon>Ceraceosorales</taxon>
        <taxon>Ceraceosoraceae</taxon>
        <taxon>Ceraceosorus</taxon>
    </lineage>
</organism>
<dbReference type="Pfam" id="PF02545">
    <property type="entry name" value="Maf"/>
    <property type="match status" value="1"/>
</dbReference>
<reference evidence="3 4" key="1">
    <citation type="submission" date="2014-09" db="EMBL/GenBank/DDBJ databases">
        <authorList>
            <person name="Magalhaes I.L.F."/>
            <person name="Oliveira U."/>
            <person name="Santos F.R."/>
            <person name="Vidigal T.H.D.A."/>
            <person name="Brescovit A.D."/>
            <person name="Santos A.J."/>
        </authorList>
    </citation>
    <scope>NUCLEOTIDE SEQUENCE [LARGE SCALE GENOMIC DNA]</scope>
</reference>
<evidence type="ECO:0000313" key="3">
    <source>
        <dbReference type="EMBL" id="CEH14694.1"/>
    </source>
</evidence>
<dbReference type="SUPFAM" id="SSF52972">
    <property type="entry name" value="ITPase-like"/>
    <property type="match status" value="1"/>
</dbReference>
<dbReference type="Gene3D" id="3.90.950.10">
    <property type="match status" value="1"/>
</dbReference>
<dbReference type="InterPro" id="IPR003697">
    <property type="entry name" value="Maf-like"/>
</dbReference>
<dbReference type="EMBL" id="CCYA01000247">
    <property type="protein sequence ID" value="CEH14694.1"/>
    <property type="molecule type" value="Genomic_DNA"/>
</dbReference>
<evidence type="ECO:0000313" key="4">
    <source>
        <dbReference type="Proteomes" id="UP000054845"/>
    </source>
</evidence>
<dbReference type="HAMAP" id="MF_00528">
    <property type="entry name" value="Maf"/>
    <property type="match status" value="1"/>
</dbReference>
<protein>
    <submittedName>
        <fullName evidence="3">Maf ham1</fullName>
    </submittedName>
</protein>
<dbReference type="PANTHER" id="PTHR43213:SF5">
    <property type="entry name" value="BIFUNCTIONAL DTTP_UTP PYROPHOSPHATASE_METHYLTRANSFERASE PROTEIN-RELATED"/>
    <property type="match status" value="1"/>
</dbReference>
<name>A0A0P1BFK9_9BASI</name>
<evidence type="ECO:0000256" key="2">
    <source>
        <dbReference type="ARBA" id="ARBA00022801"/>
    </source>
</evidence>
<dbReference type="CDD" id="cd00555">
    <property type="entry name" value="Maf"/>
    <property type="match status" value="1"/>
</dbReference>
<keyword evidence="2" id="KW-0378">Hydrolase</keyword>
<dbReference type="NCBIfam" id="TIGR00172">
    <property type="entry name" value="maf"/>
    <property type="match status" value="1"/>
</dbReference>
<sequence>MGGSESAPVAGGDRQEAIAPNALNAPAFNRLAGKRIILASSSPRRLDILATVGIRPEVVPSTFDESLDKDDFVGASILEYPVETSARKAIEVYERLLKENPADPPDLIIAADTVVVKGEEILEKPKDRLDHIRMLADLNDGECEVITGVTLIHPIIQAPGFKVRSISERTKVFFAANPAELLKAYVEDGEGADRAGGFAVQGKGALLVRAIEGDYNNVVGFPLFSFCAFLHELIGTEELEFV</sequence>
<dbReference type="GO" id="GO:0047429">
    <property type="term" value="F:nucleoside triphosphate diphosphatase activity"/>
    <property type="evidence" value="ECO:0007669"/>
    <property type="project" value="InterPro"/>
</dbReference>
<keyword evidence="4" id="KW-1185">Reference proteome</keyword>
<dbReference type="AlphaFoldDB" id="A0A0P1BFK9"/>
<dbReference type="Proteomes" id="UP000054845">
    <property type="component" value="Unassembled WGS sequence"/>
</dbReference>
<dbReference type="STRING" id="401625.A0A0P1BFK9"/>
<dbReference type="OrthoDB" id="10267058at2759"/>
<dbReference type="InterPro" id="IPR029001">
    <property type="entry name" value="ITPase-like_fam"/>
</dbReference>
<comment type="cofactor">
    <cofactor evidence="1">
        <name>a divalent metal cation</name>
        <dbReference type="ChEBI" id="CHEBI:60240"/>
    </cofactor>
</comment>
<evidence type="ECO:0000256" key="1">
    <source>
        <dbReference type="ARBA" id="ARBA00001968"/>
    </source>
</evidence>
<dbReference type="PIRSF" id="PIRSF006305">
    <property type="entry name" value="Maf"/>
    <property type="match status" value="1"/>
</dbReference>
<dbReference type="PANTHER" id="PTHR43213">
    <property type="entry name" value="BIFUNCTIONAL DTTP/UTP PYROPHOSPHATASE/METHYLTRANSFERASE PROTEIN-RELATED"/>
    <property type="match status" value="1"/>
</dbReference>
<accession>A0A0P1BFK9</accession>
<proteinExistence type="inferred from homology"/>